<protein>
    <recommendedName>
        <fullName evidence="2">Right handed beta helix domain-containing protein</fullName>
    </recommendedName>
</protein>
<dbReference type="InterPro" id="IPR039448">
    <property type="entry name" value="Beta_helix"/>
</dbReference>
<dbReference type="InterPro" id="IPR006626">
    <property type="entry name" value="PbH1"/>
</dbReference>
<keyword evidence="1" id="KW-0732">Signal</keyword>
<accession>A0ABT9QZX7</accession>
<reference evidence="3 4" key="1">
    <citation type="submission" date="2023-07" db="EMBL/GenBank/DDBJ databases">
        <title>Sequencing the genomes of 1000 actinobacteria strains.</title>
        <authorList>
            <person name="Klenk H.-P."/>
        </authorList>
    </citation>
    <scope>NUCLEOTIDE SEQUENCE [LARGE SCALE GENOMIC DNA]</scope>
    <source>
        <strain evidence="3 4">DSM 44109</strain>
    </source>
</reference>
<feature type="chain" id="PRO_5046391643" description="Right handed beta helix domain-containing protein" evidence="1">
    <location>
        <begin position="27"/>
        <end position="703"/>
    </location>
</feature>
<evidence type="ECO:0000259" key="2">
    <source>
        <dbReference type="Pfam" id="PF13229"/>
    </source>
</evidence>
<dbReference type="Gene3D" id="2.160.20.10">
    <property type="entry name" value="Single-stranded right-handed beta-helix, Pectin lyase-like"/>
    <property type="match status" value="1"/>
</dbReference>
<dbReference type="PROSITE" id="PS51257">
    <property type="entry name" value="PROKAR_LIPOPROTEIN"/>
    <property type="match status" value="1"/>
</dbReference>
<comment type="caution">
    <text evidence="3">The sequence shown here is derived from an EMBL/GenBank/DDBJ whole genome shotgun (WGS) entry which is preliminary data.</text>
</comment>
<dbReference type="RefSeq" id="WP_306858222.1">
    <property type="nucleotide sequence ID" value="NZ_JAUSRB010000001.1"/>
</dbReference>
<evidence type="ECO:0000256" key="1">
    <source>
        <dbReference type="SAM" id="SignalP"/>
    </source>
</evidence>
<dbReference type="EMBL" id="JAUSRB010000001">
    <property type="protein sequence ID" value="MDP9862221.1"/>
    <property type="molecule type" value="Genomic_DNA"/>
</dbReference>
<dbReference type="Proteomes" id="UP001230426">
    <property type="component" value="Unassembled WGS sequence"/>
</dbReference>
<proteinExistence type="predicted"/>
<sequence length="703" mass="72710">MRLLRPTLVAAVALACAGALAPPAQAAAAAAARNFFVDCTAPPGGSGRDAAEPLTSLAEVNALRLQAKDKVKFRAGTICAGRLEPVGSGAPGRPITFTSYGEGPKPIIQGDGGEWAVHLVDNSHITIEKLHITNPAATTAKRTGVQYNSTTPEPKAGLVLRDLEISDVAGWGDKTGANSGWFAYSAGISVQALPEGKVGYIDGITITGNHVHDTGGGGIKISRKGTDYHRNVYIARNTIRSVGGDGIVVHAADRPLVEHNLFDDGGGGKYPYVNGNFAGMWPINSVDPVFQYNEVTRQRPTIFDSTAWDCDGGIKGTCVYQYNFSHANAGGFYLGCQSCTEFPNYRATAILRFNIAQDDCRIAGNAAGDNSSPLWIHNNTFFCASEKLNVAVPNGPSAGTKIVNNIFHAAQGTLPTGQNITYDSNVYYGGVAAPAGDAAAITADPGLAAPGTATGYGDASGYRLLAGSPALGTGALVEGVGGRDYFGNPVGTSVSRGAYSGPAVGPVVHGSVRAAYNNVGVSSDRNPNVGGLSTSGRSYSGQGLEAAGLRPGQTVTAFGADLTWHPGAYGTLDNVKAAGQTIELPGRGSRLVLLGTGVFKVRSGVFKVTYTDGTVEDKTVRFGDFWDATAPEGAVVVARSTYHNITQTDHRNPASGQTRESGVSVFAHAVPLDPARTVASVTLPGGSPLADAGLHVFDMKIAS</sequence>
<evidence type="ECO:0000313" key="3">
    <source>
        <dbReference type="EMBL" id="MDP9862221.1"/>
    </source>
</evidence>
<feature type="domain" description="Right handed beta helix" evidence="2">
    <location>
        <begin position="202"/>
        <end position="268"/>
    </location>
</feature>
<organism evidence="3 4">
    <name type="scientific">Streptosporangium brasiliense</name>
    <dbReference type="NCBI Taxonomy" id="47480"/>
    <lineage>
        <taxon>Bacteria</taxon>
        <taxon>Bacillati</taxon>
        <taxon>Actinomycetota</taxon>
        <taxon>Actinomycetes</taxon>
        <taxon>Streptosporangiales</taxon>
        <taxon>Streptosporangiaceae</taxon>
        <taxon>Streptosporangium</taxon>
    </lineage>
</organism>
<dbReference type="SUPFAM" id="SSF51126">
    <property type="entry name" value="Pectin lyase-like"/>
    <property type="match status" value="2"/>
</dbReference>
<keyword evidence="4" id="KW-1185">Reference proteome</keyword>
<dbReference type="SMART" id="SM00710">
    <property type="entry name" value="PbH1"/>
    <property type="match status" value="6"/>
</dbReference>
<dbReference type="InterPro" id="IPR011050">
    <property type="entry name" value="Pectin_lyase_fold/virulence"/>
</dbReference>
<dbReference type="Pfam" id="PF13229">
    <property type="entry name" value="Beta_helix"/>
    <property type="match status" value="1"/>
</dbReference>
<evidence type="ECO:0000313" key="4">
    <source>
        <dbReference type="Proteomes" id="UP001230426"/>
    </source>
</evidence>
<gene>
    <name evidence="3" type="ORF">J2S55_001480</name>
</gene>
<dbReference type="InterPro" id="IPR012334">
    <property type="entry name" value="Pectin_lyas_fold"/>
</dbReference>
<feature type="signal peptide" evidence="1">
    <location>
        <begin position="1"/>
        <end position="26"/>
    </location>
</feature>
<name>A0ABT9QZX7_9ACTN</name>